<keyword evidence="4 8" id="KW-1133">Transmembrane helix</keyword>
<dbReference type="GO" id="GO:0050909">
    <property type="term" value="P:sensory perception of taste"/>
    <property type="evidence" value="ECO:0007669"/>
    <property type="project" value="InterPro"/>
</dbReference>
<feature type="transmembrane region" description="Helical" evidence="8">
    <location>
        <begin position="79"/>
        <end position="102"/>
    </location>
</feature>
<evidence type="ECO:0000256" key="3">
    <source>
        <dbReference type="ARBA" id="ARBA00022692"/>
    </source>
</evidence>
<keyword evidence="3 8" id="KW-0812">Transmembrane</keyword>
<dbReference type="GO" id="GO:0030425">
    <property type="term" value="C:dendrite"/>
    <property type="evidence" value="ECO:0007669"/>
    <property type="project" value="TreeGrafter"/>
</dbReference>
<dbReference type="PANTHER" id="PTHR21143">
    <property type="entry name" value="INVERTEBRATE GUSTATORY RECEPTOR"/>
    <property type="match status" value="1"/>
</dbReference>
<comment type="subcellular location">
    <subcellularLocation>
        <location evidence="1 8">Cell membrane</location>
        <topology evidence="1 8">Multi-pass membrane protein</topology>
    </subcellularLocation>
</comment>
<feature type="transmembrane region" description="Helical" evidence="8">
    <location>
        <begin position="37"/>
        <end position="59"/>
    </location>
</feature>
<keyword evidence="10" id="KW-1185">Reference proteome</keyword>
<dbReference type="OrthoDB" id="7764390at2759"/>
<evidence type="ECO:0000256" key="5">
    <source>
        <dbReference type="ARBA" id="ARBA00023136"/>
    </source>
</evidence>
<evidence type="ECO:0000256" key="8">
    <source>
        <dbReference type="RuleBase" id="RU363108"/>
    </source>
</evidence>
<evidence type="ECO:0000313" key="10">
    <source>
        <dbReference type="Proteomes" id="UP000002320"/>
    </source>
</evidence>
<feature type="transmembrane region" description="Helical" evidence="8">
    <location>
        <begin position="12"/>
        <end position="30"/>
    </location>
</feature>
<comment type="similarity">
    <text evidence="8">Belongs to the insect chemoreceptor superfamily. Gustatory receptor (GR) family.</text>
</comment>
<dbReference type="GO" id="GO:0007165">
    <property type="term" value="P:signal transduction"/>
    <property type="evidence" value="ECO:0007669"/>
    <property type="project" value="UniProtKB-KW"/>
</dbReference>
<evidence type="ECO:0000256" key="2">
    <source>
        <dbReference type="ARBA" id="ARBA00022475"/>
    </source>
</evidence>
<keyword evidence="7 8" id="KW-0807">Transducer</keyword>
<dbReference type="EnsemblMetazoa" id="CPIJ039887-RA">
    <property type="protein sequence ID" value="CPIJ039887-PA"/>
    <property type="gene ID" value="CPIJ039887"/>
</dbReference>
<proteinExistence type="inferred from homology"/>
<dbReference type="GO" id="GO:0043025">
    <property type="term" value="C:neuronal cell body"/>
    <property type="evidence" value="ECO:0007669"/>
    <property type="project" value="TreeGrafter"/>
</dbReference>
<evidence type="ECO:0000256" key="6">
    <source>
        <dbReference type="ARBA" id="ARBA00023170"/>
    </source>
</evidence>
<dbReference type="GO" id="GO:0005886">
    <property type="term" value="C:plasma membrane"/>
    <property type="evidence" value="ECO:0007669"/>
    <property type="project" value="UniProtKB-SubCell"/>
</dbReference>
<dbReference type="GO" id="GO:0030424">
    <property type="term" value="C:axon"/>
    <property type="evidence" value="ECO:0007669"/>
    <property type="project" value="TreeGrafter"/>
</dbReference>
<protein>
    <recommendedName>
        <fullName evidence="8">Gustatory receptor</fullName>
    </recommendedName>
</protein>
<feature type="transmembrane region" description="Helical" evidence="8">
    <location>
        <begin position="136"/>
        <end position="157"/>
    </location>
</feature>
<evidence type="ECO:0000256" key="4">
    <source>
        <dbReference type="ARBA" id="ARBA00022989"/>
    </source>
</evidence>
<keyword evidence="2 8" id="KW-1003">Cell membrane</keyword>
<dbReference type="VEuPathDB" id="VectorBase:CPIJ039887"/>
<dbReference type="AlphaFoldDB" id="A0A1S4KIF8"/>
<name>A0A1S4KIF8_CULQU</name>
<feature type="transmembrane region" description="Helical" evidence="8">
    <location>
        <begin position="265"/>
        <end position="288"/>
    </location>
</feature>
<feature type="transmembrane region" description="Helical" evidence="8">
    <location>
        <begin position="294"/>
        <end position="312"/>
    </location>
</feature>
<evidence type="ECO:0000256" key="1">
    <source>
        <dbReference type="ARBA" id="ARBA00004651"/>
    </source>
</evidence>
<comment type="function">
    <text evidence="8">Gustatory receptor which mediates acceptance or avoidance behavior, depending on its substrates.</text>
</comment>
<dbReference type="InParanoid" id="A0A1S4KIF8"/>
<evidence type="ECO:0000256" key="7">
    <source>
        <dbReference type="ARBA" id="ARBA00023224"/>
    </source>
</evidence>
<feature type="transmembrane region" description="Helical" evidence="8">
    <location>
        <begin position="169"/>
        <end position="193"/>
    </location>
</feature>
<comment type="caution">
    <text evidence="8">Lacks conserved residue(s) required for the propagation of feature annotation.</text>
</comment>
<organism evidence="9 10">
    <name type="scientific">Culex quinquefasciatus</name>
    <name type="common">Southern house mosquito</name>
    <name type="synonym">Culex pungens</name>
    <dbReference type="NCBI Taxonomy" id="7176"/>
    <lineage>
        <taxon>Eukaryota</taxon>
        <taxon>Metazoa</taxon>
        <taxon>Ecdysozoa</taxon>
        <taxon>Arthropoda</taxon>
        <taxon>Hexapoda</taxon>
        <taxon>Insecta</taxon>
        <taxon>Pterygota</taxon>
        <taxon>Neoptera</taxon>
        <taxon>Endopterygota</taxon>
        <taxon>Diptera</taxon>
        <taxon>Nematocera</taxon>
        <taxon>Culicoidea</taxon>
        <taxon>Culicidae</taxon>
        <taxon>Culicinae</taxon>
        <taxon>Culicini</taxon>
        <taxon>Culex</taxon>
        <taxon>Culex</taxon>
    </lineage>
</organism>
<feature type="transmembrane region" description="Helical" evidence="8">
    <location>
        <begin position="372"/>
        <end position="392"/>
    </location>
</feature>
<sequence>MSQIAALQLEATFRAFVNIFRIFGLFPFYYNSVERRFYACNISLAYSVFYSAGYIYFFARIKWLIFVHLSSDQSQYNRFLITAALMTMYAGVVTTNLVAILYRRRFLRLFNGLMQLWYRIRADANFKLDRKLLSNFLFKIFVVDLGCCVAISIYGISSGVAVSVPYDTMYHVFNFLVNATFTNLFVVVSYLGAHYYRLINVRISAAYRKIEEVSTKNVVRKRLVCSRLVRELHQLAQWHGVLNQLIHEFTDLHSASLAVMILKNFVIMVGALFGAYVCTVVEVLLGLAPVFNLFAFHMLMAFFFFMQFYYLVTSAAKLTRRAEKTSAILGDLTSIDESDERLENMIETFSLQLMHRNHKIQNKGMFDIDYSLMYAALATMMNYLIIAVQFQITTA</sequence>
<reference evidence="9" key="1">
    <citation type="submission" date="2020-05" db="UniProtKB">
        <authorList>
            <consortium name="EnsemblMetazoa"/>
        </authorList>
    </citation>
    <scope>IDENTIFICATION</scope>
    <source>
        <strain evidence="9">JHB</strain>
    </source>
</reference>
<dbReference type="InterPro" id="IPR013604">
    <property type="entry name" value="7TM_chemorcpt"/>
</dbReference>
<keyword evidence="6 8" id="KW-0675">Receptor</keyword>
<dbReference type="PANTHER" id="PTHR21143:SF121">
    <property type="entry name" value="GUSTATORY AND ODORANT RECEPTOR 21A"/>
    <property type="match status" value="1"/>
</dbReference>
<dbReference type="FunCoup" id="A0A1S4KIF8">
    <property type="interactions" value="14"/>
</dbReference>
<dbReference type="VEuPathDB" id="VectorBase:CQUJHB003587"/>
<dbReference type="Proteomes" id="UP000002320">
    <property type="component" value="Unassembled WGS sequence"/>
</dbReference>
<dbReference type="Pfam" id="PF08395">
    <property type="entry name" value="7tm_7"/>
    <property type="match status" value="1"/>
</dbReference>
<keyword evidence="5 8" id="KW-0472">Membrane</keyword>
<evidence type="ECO:0000313" key="9">
    <source>
        <dbReference type="EnsemblMetazoa" id="CPIJ039887-PA"/>
    </source>
</evidence>
<accession>A0A1S4KIF8</accession>